<proteinExistence type="inferred from homology"/>
<dbReference type="Pfam" id="PF04039">
    <property type="entry name" value="MnhB"/>
    <property type="match status" value="1"/>
</dbReference>
<dbReference type="AlphaFoldDB" id="A0A1Y6CVZ4"/>
<keyword evidence="5 7" id="KW-1133">Transmembrane helix</keyword>
<comment type="subcellular location">
    <subcellularLocation>
        <location evidence="1">Cell membrane</location>
        <topology evidence="1">Multi-pass membrane protein</topology>
    </subcellularLocation>
</comment>
<dbReference type="EMBL" id="FWZT01000036">
    <property type="protein sequence ID" value="SMF81109.1"/>
    <property type="molecule type" value="Genomic_DNA"/>
</dbReference>
<dbReference type="InterPro" id="IPR007182">
    <property type="entry name" value="MnhB"/>
</dbReference>
<evidence type="ECO:0000313" key="10">
    <source>
        <dbReference type="Proteomes" id="UP000192907"/>
    </source>
</evidence>
<evidence type="ECO:0000256" key="2">
    <source>
        <dbReference type="ARBA" id="ARBA00009425"/>
    </source>
</evidence>
<dbReference type="InterPro" id="IPR050622">
    <property type="entry name" value="CPA3_antiporter_subunitB"/>
</dbReference>
<feature type="transmembrane region" description="Helical" evidence="7">
    <location>
        <begin position="67"/>
        <end position="100"/>
    </location>
</feature>
<evidence type="ECO:0000256" key="6">
    <source>
        <dbReference type="ARBA" id="ARBA00023136"/>
    </source>
</evidence>
<keyword evidence="3" id="KW-1003">Cell membrane</keyword>
<keyword evidence="10" id="KW-1185">Reference proteome</keyword>
<accession>A0A1Y6CVZ4</accession>
<dbReference type="STRING" id="1513793.SAMN06296036_13610"/>
<evidence type="ECO:0000256" key="5">
    <source>
        <dbReference type="ARBA" id="ARBA00022989"/>
    </source>
</evidence>
<dbReference type="PANTHER" id="PTHR33932">
    <property type="entry name" value="NA(+)/H(+) ANTIPORTER SUBUNIT B"/>
    <property type="match status" value="1"/>
</dbReference>
<name>A0A1Y6CVZ4_9BACT</name>
<reference evidence="10" key="1">
    <citation type="submission" date="2017-04" db="EMBL/GenBank/DDBJ databases">
        <authorList>
            <person name="Varghese N."/>
            <person name="Submissions S."/>
        </authorList>
    </citation>
    <scope>NUCLEOTIDE SEQUENCE [LARGE SCALE GENOMIC DNA]</scope>
    <source>
        <strain evidence="10">RKEM611</strain>
    </source>
</reference>
<evidence type="ECO:0000256" key="4">
    <source>
        <dbReference type="ARBA" id="ARBA00022692"/>
    </source>
</evidence>
<feature type="domain" description="Na+/H+ antiporter MnhB subunit-related protein" evidence="8">
    <location>
        <begin position="6"/>
        <end position="127"/>
    </location>
</feature>
<keyword evidence="4 7" id="KW-0812">Transmembrane</keyword>
<dbReference type="GO" id="GO:0005886">
    <property type="term" value="C:plasma membrane"/>
    <property type="evidence" value="ECO:0007669"/>
    <property type="project" value="UniProtKB-SubCell"/>
</dbReference>
<protein>
    <submittedName>
        <fullName evidence="9">Multisubunit sodium/proton antiporter, MrpB subunit</fullName>
    </submittedName>
</protein>
<evidence type="ECO:0000313" key="9">
    <source>
        <dbReference type="EMBL" id="SMF81109.1"/>
    </source>
</evidence>
<dbReference type="Proteomes" id="UP000192907">
    <property type="component" value="Unassembled WGS sequence"/>
</dbReference>
<dbReference type="PROSITE" id="PS51257">
    <property type="entry name" value="PROKAR_LIPOPROTEIN"/>
    <property type="match status" value="1"/>
</dbReference>
<comment type="similarity">
    <text evidence="2">Belongs to the CPA3 antiporters (TC 2.A.63) subunit B family.</text>
</comment>
<evidence type="ECO:0000256" key="3">
    <source>
        <dbReference type="ARBA" id="ARBA00022475"/>
    </source>
</evidence>
<feature type="transmembrane region" description="Helical" evidence="7">
    <location>
        <begin position="35"/>
        <end position="55"/>
    </location>
</feature>
<feature type="transmembrane region" description="Helical" evidence="7">
    <location>
        <begin position="12"/>
        <end position="29"/>
    </location>
</feature>
<sequence length="143" mass="15695">MNVILLRQTLKLIWPLMAIYSCYLLLRGHNEPGGGFVGGLVLALSLILFDASSIQRPKIISFINQQMFAVVGITGLVLSLVIMLPVFMGQAAFVAIWTSIPLPLAGKFSSVLVFDTAVYILVCLSVTIAYCLLKDRQQRGYES</sequence>
<feature type="transmembrane region" description="Helical" evidence="7">
    <location>
        <begin position="112"/>
        <end position="133"/>
    </location>
</feature>
<evidence type="ECO:0000259" key="8">
    <source>
        <dbReference type="Pfam" id="PF04039"/>
    </source>
</evidence>
<organism evidence="9 10">
    <name type="scientific">Pseudobacteriovorax antillogorgiicola</name>
    <dbReference type="NCBI Taxonomy" id="1513793"/>
    <lineage>
        <taxon>Bacteria</taxon>
        <taxon>Pseudomonadati</taxon>
        <taxon>Bdellovibrionota</taxon>
        <taxon>Oligoflexia</taxon>
        <taxon>Oligoflexales</taxon>
        <taxon>Pseudobacteriovoracaceae</taxon>
        <taxon>Pseudobacteriovorax</taxon>
    </lineage>
</organism>
<evidence type="ECO:0000256" key="7">
    <source>
        <dbReference type="SAM" id="Phobius"/>
    </source>
</evidence>
<gene>
    <name evidence="9" type="ORF">SAMN06296036_13610</name>
</gene>
<dbReference type="RefSeq" id="WP_132325906.1">
    <property type="nucleotide sequence ID" value="NZ_FWZT01000036.1"/>
</dbReference>
<dbReference type="OrthoDB" id="9798859at2"/>
<dbReference type="PANTHER" id="PTHR33932:SF4">
    <property type="entry name" value="NA(+)_H(+) ANTIPORTER SUBUNIT B"/>
    <property type="match status" value="1"/>
</dbReference>
<evidence type="ECO:0000256" key="1">
    <source>
        <dbReference type="ARBA" id="ARBA00004651"/>
    </source>
</evidence>
<keyword evidence="6 7" id="KW-0472">Membrane</keyword>